<dbReference type="PROSITE" id="PS50937">
    <property type="entry name" value="HTH_MERR_2"/>
    <property type="match status" value="1"/>
</dbReference>
<sequence length="50" mass="5635">MVKTVQALRSTGLPLAEIKEYVALYKRGSSTLEPRKKTAETPKKAKCRTR</sequence>
<dbReference type="Proteomes" id="UP001153404">
    <property type="component" value="Unassembled WGS sequence"/>
</dbReference>
<protein>
    <recommendedName>
        <fullName evidence="1">HTH merR-type domain-containing protein</fullName>
    </recommendedName>
</protein>
<name>A0A9X4QWW5_9BACL</name>
<dbReference type="EMBL" id="JAPDIA010000009">
    <property type="protein sequence ID" value="MDG0813973.1"/>
    <property type="molecule type" value="Genomic_DNA"/>
</dbReference>
<dbReference type="Gene3D" id="1.10.1660.10">
    <property type="match status" value="1"/>
</dbReference>
<dbReference type="AlphaFoldDB" id="A0A9X4QWW5"/>
<gene>
    <name evidence="2" type="ORF">OMP40_35300</name>
</gene>
<keyword evidence="3" id="KW-1185">Reference proteome</keyword>
<accession>A0A9X4QWW5</accession>
<organism evidence="2 3">
    <name type="scientific">Cohnella rhizosphaerae</name>
    <dbReference type="NCBI Taxonomy" id="1457232"/>
    <lineage>
        <taxon>Bacteria</taxon>
        <taxon>Bacillati</taxon>
        <taxon>Bacillota</taxon>
        <taxon>Bacilli</taxon>
        <taxon>Bacillales</taxon>
        <taxon>Paenibacillaceae</taxon>
        <taxon>Cohnella</taxon>
    </lineage>
</organism>
<evidence type="ECO:0000313" key="2">
    <source>
        <dbReference type="EMBL" id="MDG0813973.1"/>
    </source>
</evidence>
<dbReference type="GO" id="GO:0003677">
    <property type="term" value="F:DNA binding"/>
    <property type="evidence" value="ECO:0007669"/>
    <property type="project" value="InterPro"/>
</dbReference>
<reference evidence="2" key="1">
    <citation type="submission" date="2022-10" db="EMBL/GenBank/DDBJ databases">
        <title>Comparative genomic analysis of Cohnella hashimotonis sp. nov., isolated from the International Space Station.</title>
        <authorList>
            <person name="Simpson A."/>
            <person name="Venkateswaran K."/>
        </authorList>
    </citation>
    <scope>NUCLEOTIDE SEQUENCE</scope>
    <source>
        <strain evidence="2">DSM 28161</strain>
    </source>
</reference>
<dbReference type="RefSeq" id="WP_277538511.1">
    <property type="nucleotide sequence ID" value="NZ_JAPDIA010000009.1"/>
</dbReference>
<dbReference type="SUPFAM" id="SSF46955">
    <property type="entry name" value="Putative DNA-binding domain"/>
    <property type="match status" value="1"/>
</dbReference>
<proteinExistence type="predicted"/>
<dbReference type="InterPro" id="IPR000551">
    <property type="entry name" value="MerR-type_HTH_dom"/>
</dbReference>
<dbReference type="InterPro" id="IPR009061">
    <property type="entry name" value="DNA-bd_dom_put_sf"/>
</dbReference>
<evidence type="ECO:0000313" key="3">
    <source>
        <dbReference type="Proteomes" id="UP001153404"/>
    </source>
</evidence>
<comment type="caution">
    <text evidence="2">The sequence shown here is derived from an EMBL/GenBank/DDBJ whole genome shotgun (WGS) entry which is preliminary data.</text>
</comment>
<dbReference type="GO" id="GO:0006355">
    <property type="term" value="P:regulation of DNA-templated transcription"/>
    <property type="evidence" value="ECO:0007669"/>
    <property type="project" value="InterPro"/>
</dbReference>
<evidence type="ECO:0000259" key="1">
    <source>
        <dbReference type="PROSITE" id="PS50937"/>
    </source>
</evidence>
<feature type="domain" description="HTH merR-type" evidence="1">
    <location>
        <begin position="1"/>
        <end position="24"/>
    </location>
</feature>